<protein>
    <submittedName>
        <fullName evidence="1">30S ribosomal protein S1</fullName>
    </submittedName>
</protein>
<keyword evidence="1" id="KW-0689">Ribosomal protein</keyword>
<keyword evidence="1" id="KW-0687">Ribonucleoprotein</keyword>
<dbReference type="EMBL" id="CP042469">
    <property type="protein sequence ID" value="QOX64717.1"/>
    <property type="molecule type" value="Genomic_DNA"/>
</dbReference>
<accession>A0ACD1ADT2</accession>
<evidence type="ECO:0000313" key="1">
    <source>
        <dbReference type="EMBL" id="QOX64717.1"/>
    </source>
</evidence>
<dbReference type="Proteomes" id="UP000594014">
    <property type="component" value="Chromosome"/>
</dbReference>
<sequence length="381" mass="42745">MEEKNTMMDFLDEIEKSMERIYKGDLLKGTVISVNEETVLVNINYISDGIIRREGMTEDFEYREGDVIPVIVLDPHDAEGNVVLTHREAEELDGWEDLEEAFKSKKRLLAKVTAAVKGGVSATYRNVSCFIPASLLSYRYVEDLSAFAGKTLEVVVEDFDREKKRVVLSRKAVESAERDQQKKQLMKELQAGEMRQGVVTKLMKFGAFVDLGGAEGLIHLDDLAWHRVNDPSEVVSEGDQVTVYVANIEHKTGKISLVLKNVDEDPWKGVADYYKVGDYVEAKVVRLLDFGAFVEVEEGVEGLVHISEISSDRVRKPSDVLKVGDAVQAVILKVDEENKKMSLSIKEAEGQVHDDVELVTEESSATLGDLFGDKFKDFFKK</sequence>
<gene>
    <name evidence="1" type="primary">rpsA</name>
    <name evidence="1" type="ORF">FRZ06_15870</name>
</gene>
<name>A0ACD1ADT2_9FIRM</name>
<organism evidence="1 2">
    <name type="scientific">Anoxybacterium hadale</name>
    <dbReference type="NCBI Taxonomy" id="3408580"/>
    <lineage>
        <taxon>Bacteria</taxon>
        <taxon>Bacillati</taxon>
        <taxon>Bacillota</taxon>
        <taxon>Clostridia</taxon>
        <taxon>Peptostreptococcales</taxon>
        <taxon>Anaerovoracaceae</taxon>
        <taxon>Anoxybacterium</taxon>
    </lineage>
</organism>
<reference evidence="1" key="1">
    <citation type="submission" date="2019-08" db="EMBL/GenBank/DDBJ databases">
        <title>Genome sequence of Clostridiales bacterium MT110.</title>
        <authorList>
            <person name="Cao J."/>
        </authorList>
    </citation>
    <scope>NUCLEOTIDE SEQUENCE</scope>
    <source>
        <strain evidence="1">MT110</strain>
    </source>
</reference>
<keyword evidence="2" id="KW-1185">Reference proteome</keyword>
<proteinExistence type="predicted"/>
<evidence type="ECO:0000313" key="2">
    <source>
        <dbReference type="Proteomes" id="UP000594014"/>
    </source>
</evidence>